<keyword evidence="5" id="KW-0597">Phosphoprotein</keyword>
<dbReference type="InterPro" id="IPR058031">
    <property type="entry name" value="AAA_lid_NorR"/>
</dbReference>
<comment type="caution">
    <text evidence="8">The sequence shown here is derived from an EMBL/GenBank/DDBJ whole genome shotgun (WGS) entry which is preliminary data.</text>
</comment>
<dbReference type="AlphaFoldDB" id="A0A413EV70"/>
<dbReference type="InterPro" id="IPR011006">
    <property type="entry name" value="CheY-like_superfamily"/>
</dbReference>
<dbReference type="SUPFAM" id="SSF52172">
    <property type="entry name" value="CheY-like"/>
    <property type="match status" value="1"/>
</dbReference>
<dbReference type="PROSITE" id="PS50110">
    <property type="entry name" value="RESPONSE_REGULATORY"/>
    <property type="match status" value="1"/>
</dbReference>
<dbReference type="Pfam" id="PF00158">
    <property type="entry name" value="Sigma54_activat"/>
    <property type="match status" value="1"/>
</dbReference>
<evidence type="ECO:0000256" key="1">
    <source>
        <dbReference type="ARBA" id="ARBA00022741"/>
    </source>
</evidence>
<sequence length="440" mass="49645">MDKTTIIVVEDNIVYCEFVCNMLAREGYRTVKAYHLSTAKKHLQQATDNDIVVADLHLPDGNGIDLLRWMRKEGKMQPFIIMTDYAEVNTAVESMKLGSIDYIPKQLVEDKLVPLIRSILKERQAGQRRMPVFAREGSAFQKIMHRIRLVAATDMSVMIFGENGTGKEHIAHLLHDKSKRAGKPFVAVDCGSLSKELAPSAFFGHVKGAFTGADNAKKGYFHEAESGTLFLDEVGNLALETQQMLLRAIQERRYRPVGDKADQNFNVRIIAATNEDLEVAVNEKRFRQDLLYRLHDFGITVPPLRDCQEDIMPLAEFFRDMANRELECSVSGFSSEARKALLTHAWPGNVRELRQKVMGAVLQAQEGVVMKEHLELAVTKPTSTVNFALRNDAEDKERILRALKQANGNRSVAAELLGIGRTTLYSKLEEYGLKYKFKQS</sequence>
<evidence type="ECO:0000313" key="8">
    <source>
        <dbReference type="EMBL" id="RGX11705.1"/>
    </source>
</evidence>
<dbReference type="SMART" id="SM00382">
    <property type="entry name" value="AAA"/>
    <property type="match status" value="1"/>
</dbReference>
<dbReference type="PROSITE" id="PS50045">
    <property type="entry name" value="SIGMA54_INTERACT_4"/>
    <property type="match status" value="1"/>
</dbReference>
<dbReference type="EMBL" id="QSBI01000005">
    <property type="protein sequence ID" value="RGX11705.1"/>
    <property type="molecule type" value="Genomic_DNA"/>
</dbReference>
<feature type="domain" description="Response regulatory" evidence="7">
    <location>
        <begin position="5"/>
        <end position="120"/>
    </location>
</feature>
<keyword evidence="4" id="KW-0804">Transcription</keyword>
<reference evidence="8 9" key="1">
    <citation type="submission" date="2018-08" db="EMBL/GenBank/DDBJ databases">
        <title>A genome reference for cultivated species of the human gut microbiota.</title>
        <authorList>
            <person name="Zou Y."/>
            <person name="Xue W."/>
            <person name="Luo G."/>
        </authorList>
    </citation>
    <scope>NUCLEOTIDE SEQUENCE [LARGE SCALE GENOMIC DNA]</scope>
    <source>
        <strain evidence="8 9">AF04-46</strain>
    </source>
</reference>
<dbReference type="Gene3D" id="1.10.8.60">
    <property type="match status" value="1"/>
</dbReference>
<dbReference type="InterPro" id="IPR027417">
    <property type="entry name" value="P-loop_NTPase"/>
</dbReference>
<name>A0A413EV70_BACOV</name>
<dbReference type="Pfam" id="PF25601">
    <property type="entry name" value="AAA_lid_14"/>
    <property type="match status" value="1"/>
</dbReference>
<evidence type="ECO:0000256" key="2">
    <source>
        <dbReference type="ARBA" id="ARBA00022840"/>
    </source>
</evidence>
<dbReference type="GeneID" id="84576805"/>
<dbReference type="SMART" id="SM00448">
    <property type="entry name" value="REC"/>
    <property type="match status" value="1"/>
</dbReference>
<dbReference type="PANTHER" id="PTHR32071">
    <property type="entry name" value="TRANSCRIPTIONAL REGULATORY PROTEIN"/>
    <property type="match status" value="1"/>
</dbReference>
<dbReference type="SUPFAM" id="SSF46689">
    <property type="entry name" value="Homeodomain-like"/>
    <property type="match status" value="1"/>
</dbReference>
<dbReference type="GO" id="GO:0043565">
    <property type="term" value="F:sequence-specific DNA binding"/>
    <property type="evidence" value="ECO:0007669"/>
    <property type="project" value="InterPro"/>
</dbReference>
<dbReference type="RefSeq" id="WP_006255812.1">
    <property type="nucleotide sequence ID" value="NZ_JAQCPI010000003.1"/>
</dbReference>
<dbReference type="FunFam" id="3.40.50.300:FF:000006">
    <property type="entry name" value="DNA-binding transcriptional regulator NtrC"/>
    <property type="match status" value="1"/>
</dbReference>
<dbReference type="InterPro" id="IPR002078">
    <property type="entry name" value="Sigma_54_int"/>
</dbReference>
<organism evidence="8 9">
    <name type="scientific">Bacteroides ovatus</name>
    <dbReference type="NCBI Taxonomy" id="28116"/>
    <lineage>
        <taxon>Bacteria</taxon>
        <taxon>Pseudomonadati</taxon>
        <taxon>Bacteroidota</taxon>
        <taxon>Bacteroidia</taxon>
        <taxon>Bacteroidales</taxon>
        <taxon>Bacteroidaceae</taxon>
        <taxon>Bacteroides</taxon>
    </lineage>
</organism>
<keyword evidence="1" id="KW-0547">Nucleotide-binding</keyword>
<dbReference type="GO" id="GO:0000160">
    <property type="term" value="P:phosphorelay signal transduction system"/>
    <property type="evidence" value="ECO:0007669"/>
    <property type="project" value="InterPro"/>
</dbReference>
<keyword evidence="3" id="KW-0805">Transcription regulation</keyword>
<dbReference type="PANTHER" id="PTHR32071:SF14">
    <property type="entry name" value="TRANSCRIPTIONAL REGULATORY PROTEIN RTCR"/>
    <property type="match status" value="1"/>
</dbReference>
<proteinExistence type="predicted"/>
<evidence type="ECO:0000256" key="4">
    <source>
        <dbReference type="ARBA" id="ARBA00023163"/>
    </source>
</evidence>
<evidence type="ECO:0000259" key="7">
    <source>
        <dbReference type="PROSITE" id="PS50110"/>
    </source>
</evidence>
<dbReference type="CDD" id="cd00156">
    <property type="entry name" value="REC"/>
    <property type="match status" value="1"/>
</dbReference>
<dbReference type="GO" id="GO:0006355">
    <property type="term" value="P:regulation of DNA-templated transcription"/>
    <property type="evidence" value="ECO:0007669"/>
    <property type="project" value="InterPro"/>
</dbReference>
<dbReference type="Gene3D" id="1.10.10.60">
    <property type="entry name" value="Homeodomain-like"/>
    <property type="match status" value="1"/>
</dbReference>
<dbReference type="Pfam" id="PF00072">
    <property type="entry name" value="Response_reg"/>
    <property type="match status" value="1"/>
</dbReference>
<gene>
    <name evidence="8" type="ORF">DWV35_06235</name>
</gene>
<dbReference type="SUPFAM" id="SSF52540">
    <property type="entry name" value="P-loop containing nucleoside triphosphate hydrolases"/>
    <property type="match status" value="1"/>
</dbReference>
<protein>
    <submittedName>
        <fullName evidence="8">Sigma-54-dependent Fis family transcriptional regulator</fullName>
    </submittedName>
</protein>
<accession>A0A413EV70</accession>
<dbReference type="InterPro" id="IPR001789">
    <property type="entry name" value="Sig_transdc_resp-reg_receiver"/>
</dbReference>
<dbReference type="InterPro" id="IPR002197">
    <property type="entry name" value="HTH_Fis"/>
</dbReference>
<keyword evidence="2" id="KW-0067">ATP-binding</keyword>
<feature type="domain" description="Sigma-54 factor interaction" evidence="6">
    <location>
        <begin position="133"/>
        <end position="362"/>
    </location>
</feature>
<feature type="modified residue" description="4-aspartylphosphate" evidence="5">
    <location>
        <position position="55"/>
    </location>
</feature>
<dbReference type="Pfam" id="PF02954">
    <property type="entry name" value="HTH_8"/>
    <property type="match status" value="1"/>
</dbReference>
<dbReference type="PRINTS" id="PR01590">
    <property type="entry name" value="HTHFIS"/>
</dbReference>
<dbReference type="Gene3D" id="3.40.50.2300">
    <property type="match status" value="1"/>
</dbReference>
<evidence type="ECO:0000256" key="3">
    <source>
        <dbReference type="ARBA" id="ARBA00023015"/>
    </source>
</evidence>
<evidence type="ECO:0000256" key="5">
    <source>
        <dbReference type="PROSITE-ProRule" id="PRU00169"/>
    </source>
</evidence>
<dbReference type="CDD" id="cd00009">
    <property type="entry name" value="AAA"/>
    <property type="match status" value="1"/>
</dbReference>
<dbReference type="Proteomes" id="UP000286031">
    <property type="component" value="Unassembled WGS sequence"/>
</dbReference>
<evidence type="ECO:0000313" key="9">
    <source>
        <dbReference type="Proteomes" id="UP000286031"/>
    </source>
</evidence>
<dbReference type="InterPro" id="IPR003593">
    <property type="entry name" value="AAA+_ATPase"/>
</dbReference>
<dbReference type="GO" id="GO:0005524">
    <property type="term" value="F:ATP binding"/>
    <property type="evidence" value="ECO:0007669"/>
    <property type="project" value="UniProtKB-KW"/>
</dbReference>
<dbReference type="InterPro" id="IPR009057">
    <property type="entry name" value="Homeodomain-like_sf"/>
</dbReference>
<evidence type="ECO:0000259" key="6">
    <source>
        <dbReference type="PROSITE" id="PS50045"/>
    </source>
</evidence>
<dbReference type="Gene3D" id="3.40.50.300">
    <property type="entry name" value="P-loop containing nucleotide triphosphate hydrolases"/>
    <property type="match status" value="1"/>
</dbReference>